<dbReference type="AlphaFoldDB" id="A0AAV7W8L7"/>
<organism evidence="1 2">
    <name type="scientific">Pleurodeles waltl</name>
    <name type="common">Iberian ribbed newt</name>
    <dbReference type="NCBI Taxonomy" id="8319"/>
    <lineage>
        <taxon>Eukaryota</taxon>
        <taxon>Metazoa</taxon>
        <taxon>Chordata</taxon>
        <taxon>Craniata</taxon>
        <taxon>Vertebrata</taxon>
        <taxon>Euteleostomi</taxon>
        <taxon>Amphibia</taxon>
        <taxon>Batrachia</taxon>
        <taxon>Caudata</taxon>
        <taxon>Salamandroidea</taxon>
        <taxon>Salamandridae</taxon>
        <taxon>Pleurodelinae</taxon>
        <taxon>Pleurodeles</taxon>
    </lineage>
</organism>
<feature type="non-terminal residue" evidence="1">
    <location>
        <position position="1"/>
    </location>
</feature>
<feature type="non-terminal residue" evidence="1">
    <location>
        <position position="75"/>
    </location>
</feature>
<name>A0AAV7W8L7_PLEWA</name>
<keyword evidence="2" id="KW-1185">Reference proteome</keyword>
<comment type="caution">
    <text evidence="1">The sequence shown here is derived from an EMBL/GenBank/DDBJ whole genome shotgun (WGS) entry which is preliminary data.</text>
</comment>
<dbReference type="Proteomes" id="UP001066276">
    <property type="component" value="Chromosome 1_2"/>
</dbReference>
<evidence type="ECO:0000313" key="2">
    <source>
        <dbReference type="Proteomes" id="UP001066276"/>
    </source>
</evidence>
<gene>
    <name evidence="1" type="ORF">NDU88_004018</name>
</gene>
<sequence>VWGQMVACDVEATWLEGVDNGRVRLTVVDRPCVPDGPASSSMPTHPGVYSSLRTPSRGVVAVFGVLSMVTMARLP</sequence>
<protein>
    <submittedName>
        <fullName evidence="1">Uncharacterized protein</fullName>
    </submittedName>
</protein>
<reference evidence="1" key="1">
    <citation type="journal article" date="2022" name="bioRxiv">
        <title>Sequencing and chromosome-scale assembly of the giantPleurodeles waltlgenome.</title>
        <authorList>
            <person name="Brown T."/>
            <person name="Elewa A."/>
            <person name="Iarovenko S."/>
            <person name="Subramanian E."/>
            <person name="Araus A.J."/>
            <person name="Petzold A."/>
            <person name="Susuki M."/>
            <person name="Suzuki K.-i.T."/>
            <person name="Hayashi T."/>
            <person name="Toyoda A."/>
            <person name="Oliveira C."/>
            <person name="Osipova E."/>
            <person name="Leigh N.D."/>
            <person name="Simon A."/>
            <person name="Yun M.H."/>
        </authorList>
    </citation>
    <scope>NUCLEOTIDE SEQUENCE</scope>
    <source>
        <strain evidence="1">20211129_DDA</strain>
        <tissue evidence="1">Liver</tissue>
    </source>
</reference>
<dbReference type="EMBL" id="JANPWB010000002">
    <property type="protein sequence ID" value="KAJ1208635.1"/>
    <property type="molecule type" value="Genomic_DNA"/>
</dbReference>
<evidence type="ECO:0000313" key="1">
    <source>
        <dbReference type="EMBL" id="KAJ1208635.1"/>
    </source>
</evidence>
<accession>A0AAV7W8L7</accession>
<proteinExistence type="predicted"/>